<accession>A0A2K4ZDY6</accession>
<organism evidence="1 2">
    <name type="scientific">Acetatifactor muris</name>
    <dbReference type="NCBI Taxonomy" id="879566"/>
    <lineage>
        <taxon>Bacteria</taxon>
        <taxon>Bacillati</taxon>
        <taxon>Bacillota</taxon>
        <taxon>Clostridia</taxon>
        <taxon>Lachnospirales</taxon>
        <taxon>Lachnospiraceae</taxon>
        <taxon>Acetatifactor</taxon>
    </lineage>
</organism>
<sequence length="143" mass="16474">MKSEPRVMEHFSTVHTSFVVDFTFKNNITILMGDSGTGKSAIFSFIRECAIANPKIMCFNYLDYQKNIIELIGKAEGNLIVIDNADILLDDNTRKYISLDEKNQYLIMGRNPKNLFATKENLFELVSEKIGEQTRFTMKEYLL</sequence>
<evidence type="ECO:0000313" key="1">
    <source>
        <dbReference type="EMBL" id="SOY28685.1"/>
    </source>
</evidence>
<dbReference type="InterPro" id="IPR027417">
    <property type="entry name" value="P-loop_NTPase"/>
</dbReference>
<dbReference type="AlphaFoldDB" id="A0A2K4ZDY6"/>
<proteinExistence type="predicted"/>
<gene>
    <name evidence="1" type="ORF">AMURIS_01396</name>
</gene>
<evidence type="ECO:0000313" key="2">
    <source>
        <dbReference type="Proteomes" id="UP000236311"/>
    </source>
</evidence>
<reference evidence="1 2" key="1">
    <citation type="submission" date="2018-01" db="EMBL/GenBank/DDBJ databases">
        <authorList>
            <person name="Gaut B.S."/>
            <person name="Morton B.R."/>
            <person name="Clegg M.T."/>
            <person name="Duvall M.R."/>
        </authorList>
    </citation>
    <scope>NUCLEOTIDE SEQUENCE [LARGE SCALE GENOMIC DNA]</scope>
    <source>
        <strain evidence="1">GP69</strain>
    </source>
</reference>
<dbReference type="EMBL" id="OFSM01000006">
    <property type="protein sequence ID" value="SOY28685.1"/>
    <property type="molecule type" value="Genomic_DNA"/>
</dbReference>
<evidence type="ECO:0008006" key="3">
    <source>
        <dbReference type="Google" id="ProtNLM"/>
    </source>
</evidence>
<name>A0A2K4ZDY6_9FIRM</name>
<dbReference type="RefSeq" id="WP_103238777.1">
    <property type="nucleotide sequence ID" value="NZ_CANRXC010000012.1"/>
</dbReference>
<keyword evidence="2" id="KW-1185">Reference proteome</keyword>
<dbReference type="Proteomes" id="UP000236311">
    <property type="component" value="Unassembled WGS sequence"/>
</dbReference>
<dbReference type="SUPFAM" id="SSF52540">
    <property type="entry name" value="P-loop containing nucleoside triphosphate hydrolases"/>
    <property type="match status" value="1"/>
</dbReference>
<protein>
    <recommendedName>
        <fullName evidence="3">ABC transporter ATP-binding protein</fullName>
    </recommendedName>
</protein>
<dbReference type="OrthoDB" id="2065398at2"/>